<sequence length="151" mass="17022">MLEYGPGKPLYKVHSGRCKRNAPGSIAAGEVCLCICGDNIHVKICVCVACSTSDFNQDMRLGRKLSLQLQQDHDNEWTSRAKEFQKAWEDKNPRKNYALLKQYNEKKKICSPLLNTADGVAVGDAALPIPRDHFKFLLNRPHQLLNSILIE</sequence>
<protein>
    <submittedName>
        <fullName evidence="1">Uncharacterized protein</fullName>
    </submittedName>
</protein>
<name>A0ABR1D9M1_NECAM</name>
<accession>A0ABR1D9M1</accession>
<dbReference type="Proteomes" id="UP001303046">
    <property type="component" value="Unassembled WGS sequence"/>
</dbReference>
<evidence type="ECO:0000313" key="2">
    <source>
        <dbReference type="Proteomes" id="UP001303046"/>
    </source>
</evidence>
<gene>
    <name evidence="1" type="primary">Necator_chrIII.g13082</name>
    <name evidence="1" type="ORF">RB195_012315</name>
</gene>
<dbReference type="EMBL" id="JAVFWL010000003">
    <property type="protein sequence ID" value="KAK6746126.1"/>
    <property type="molecule type" value="Genomic_DNA"/>
</dbReference>
<keyword evidence="2" id="KW-1185">Reference proteome</keyword>
<evidence type="ECO:0000313" key="1">
    <source>
        <dbReference type="EMBL" id="KAK6746126.1"/>
    </source>
</evidence>
<reference evidence="1 2" key="1">
    <citation type="submission" date="2023-08" db="EMBL/GenBank/DDBJ databases">
        <title>A Necator americanus chromosomal reference genome.</title>
        <authorList>
            <person name="Ilik V."/>
            <person name="Petrzelkova K.J."/>
            <person name="Pardy F."/>
            <person name="Fuh T."/>
            <person name="Niatou-Singa F.S."/>
            <person name="Gouil Q."/>
            <person name="Baker L."/>
            <person name="Ritchie M.E."/>
            <person name="Jex A.R."/>
            <person name="Gazzola D."/>
            <person name="Li H."/>
            <person name="Toshio Fujiwara R."/>
            <person name="Zhan B."/>
            <person name="Aroian R.V."/>
            <person name="Pafco B."/>
            <person name="Schwarz E.M."/>
        </authorList>
    </citation>
    <scope>NUCLEOTIDE SEQUENCE [LARGE SCALE GENOMIC DNA]</scope>
    <source>
        <strain evidence="1 2">Aroian</strain>
        <tissue evidence="1">Whole animal</tissue>
    </source>
</reference>
<organism evidence="1 2">
    <name type="scientific">Necator americanus</name>
    <name type="common">Human hookworm</name>
    <dbReference type="NCBI Taxonomy" id="51031"/>
    <lineage>
        <taxon>Eukaryota</taxon>
        <taxon>Metazoa</taxon>
        <taxon>Ecdysozoa</taxon>
        <taxon>Nematoda</taxon>
        <taxon>Chromadorea</taxon>
        <taxon>Rhabditida</taxon>
        <taxon>Rhabditina</taxon>
        <taxon>Rhabditomorpha</taxon>
        <taxon>Strongyloidea</taxon>
        <taxon>Ancylostomatidae</taxon>
        <taxon>Bunostominae</taxon>
        <taxon>Necator</taxon>
    </lineage>
</organism>
<comment type="caution">
    <text evidence="1">The sequence shown here is derived from an EMBL/GenBank/DDBJ whole genome shotgun (WGS) entry which is preliminary data.</text>
</comment>
<proteinExistence type="predicted"/>